<gene>
    <name evidence="2" type="ORF">A6E74_05130</name>
    <name evidence="1" type="ORF">ETH01_15660</name>
</gene>
<dbReference type="GeneID" id="77488083"/>
<keyword evidence="3" id="KW-1185">Reference proteome</keyword>
<reference evidence="1 4" key="2">
    <citation type="submission" date="2019-07" db="EMBL/GenBank/DDBJ databases">
        <title>Whole genome shotgun sequence of Enterococcus thailandicus NBRC 101867.</title>
        <authorList>
            <person name="Hosoyama A."/>
            <person name="Uohara A."/>
            <person name="Ohji S."/>
            <person name="Ichikawa N."/>
        </authorList>
    </citation>
    <scope>NUCLEOTIDE SEQUENCE [LARGE SCALE GENOMIC DNA]</scope>
    <source>
        <strain evidence="1 4">NBRC 101867</strain>
    </source>
</reference>
<organism evidence="2 3">
    <name type="scientific">Enterococcus thailandicus</name>
    <dbReference type="NCBI Taxonomy" id="417368"/>
    <lineage>
        <taxon>Bacteria</taxon>
        <taxon>Bacillati</taxon>
        <taxon>Bacillota</taxon>
        <taxon>Bacilli</taxon>
        <taxon>Lactobacillales</taxon>
        <taxon>Enterococcaceae</taxon>
        <taxon>Enterococcus</taxon>
    </lineage>
</organism>
<evidence type="ECO:0000313" key="1">
    <source>
        <dbReference type="EMBL" id="GEK37279.1"/>
    </source>
</evidence>
<reference evidence="2 3" key="1">
    <citation type="submission" date="2016-04" db="EMBL/GenBank/DDBJ databases">
        <title>Draft genome of an Enterococcus thailandicus strain isolated from bovine feces.</title>
        <authorList>
            <person name="Beukers A.G."/>
            <person name="Zaheer R."/>
            <person name="Goji N."/>
            <person name="Cook S.R."/>
            <person name="Amoako K."/>
            <person name="Chaves A.V."/>
            <person name="Ward M.P."/>
            <person name="Mcallister T.A."/>
        </authorList>
    </citation>
    <scope>NUCLEOTIDE SEQUENCE [LARGE SCALE GENOMIC DNA]</scope>
    <source>
        <strain evidence="2 3">F0711D 46</strain>
    </source>
</reference>
<evidence type="ECO:0000313" key="4">
    <source>
        <dbReference type="Proteomes" id="UP000321361"/>
    </source>
</evidence>
<name>A0A179ES84_ENTTH</name>
<dbReference type="EMBL" id="LWMN01000011">
    <property type="protein sequence ID" value="OAQ56105.1"/>
    <property type="molecule type" value="Genomic_DNA"/>
</dbReference>
<accession>A0A179ES84</accession>
<evidence type="ECO:0000313" key="2">
    <source>
        <dbReference type="EMBL" id="OAQ56105.1"/>
    </source>
</evidence>
<dbReference type="RefSeq" id="WP_067482853.1">
    <property type="nucleotide sequence ID" value="NZ_BJUG01000007.1"/>
</dbReference>
<dbReference type="OrthoDB" id="2190193at2"/>
<dbReference type="Proteomes" id="UP000321361">
    <property type="component" value="Unassembled WGS sequence"/>
</dbReference>
<sequence>MIQKSAEEYLLDNLSELYNKCLPLYELITSPRYEKNRVIVVTNELYSLAQTAKLYTQLHPELQIKEVSKFFDAFHQFYAELKQVFFNEDSNTALLYSKLTIMKQNFEHLTAIFHSL</sequence>
<comment type="caution">
    <text evidence="2">The sequence shown here is derived from an EMBL/GenBank/DDBJ whole genome shotgun (WGS) entry which is preliminary data.</text>
</comment>
<dbReference type="AlphaFoldDB" id="A0A179ES84"/>
<protein>
    <submittedName>
        <fullName evidence="2">Uncharacterized protein</fullName>
    </submittedName>
</protein>
<dbReference type="KEGG" id="eth:CK496_10590"/>
<evidence type="ECO:0000313" key="3">
    <source>
        <dbReference type="Proteomes" id="UP000078516"/>
    </source>
</evidence>
<dbReference type="EMBL" id="BJUG01000007">
    <property type="protein sequence ID" value="GEK37279.1"/>
    <property type="molecule type" value="Genomic_DNA"/>
</dbReference>
<dbReference type="Proteomes" id="UP000078516">
    <property type="component" value="Unassembled WGS sequence"/>
</dbReference>
<proteinExistence type="predicted"/>